<dbReference type="InterPro" id="IPR001372">
    <property type="entry name" value="Dynein_light_chain_typ-1/2"/>
</dbReference>
<evidence type="ECO:0000313" key="2">
    <source>
        <dbReference type="EMBL" id="EIJ87347.1"/>
    </source>
</evidence>
<comment type="subunit">
    <text evidence="1">Cytoplasmic dynein consists of two catalytic heavy chains (HCs) and a number of non-catalytic subunits which present intermediate chains (ICs), light intermediate chains (LICs) and light chains (LCs).</text>
</comment>
<dbReference type="InterPro" id="IPR037177">
    <property type="entry name" value="DLC_sf"/>
</dbReference>
<keyword evidence="1" id="KW-0963">Cytoplasm</keyword>
<dbReference type="GO" id="GO:0005874">
    <property type="term" value="C:microtubule"/>
    <property type="evidence" value="ECO:0007669"/>
    <property type="project" value="UniProtKB-KW"/>
</dbReference>
<dbReference type="GO" id="GO:0005868">
    <property type="term" value="C:cytoplasmic dynein complex"/>
    <property type="evidence" value="ECO:0007669"/>
    <property type="project" value="TreeGrafter"/>
</dbReference>
<dbReference type="PANTHER" id="PTHR11886">
    <property type="entry name" value="DYNEIN LIGHT CHAIN"/>
    <property type="match status" value="1"/>
</dbReference>
<comment type="function">
    <text evidence="1">Acts as one of several non-catalytic accessory components of the cytoplasmic dynein complex that are thought to be involved in linking dynein to cargos and to adapter proteins that regulate dynein function. Cytoplasmic dynein acts as a motor for the intracellular retrograde motility of vesicles and organelles along microtubules. May play a role in changing or maintaining the spatial distribution of cytoskeletal structures.</text>
</comment>
<proteinExistence type="inferred from homology"/>
<evidence type="ECO:0000313" key="3">
    <source>
        <dbReference type="Proteomes" id="UP000002872"/>
    </source>
</evidence>
<protein>
    <recommendedName>
        <fullName evidence="1">Dynein light chain</fullName>
    </recommendedName>
</protein>
<dbReference type="GO" id="GO:0045505">
    <property type="term" value="F:dynein intermediate chain binding"/>
    <property type="evidence" value="ECO:0007669"/>
    <property type="project" value="TreeGrafter"/>
</dbReference>
<dbReference type="Pfam" id="PF01221">
    <property type="entry name" value="Dynein_light"/>
    <property type="match status" value="1"/>
</dbReference>
<keyword evidence="1" id="KW-0813">Transport</keyword>
<dbReference type="VEuPathDB" id="MicrosporidiaDB:NEQG_02470"/>
<dbReference type="InParanoid" id="I3EDQ0"/>
<name>I3EDQ0_NEMP3</name>
<dbReference type="FunCoup" id="I3EDQ0">
    <property type="interactions" value="53"/>
</dbReference>
<dbReference type="EMBL" id="GL870883">
    <property type="protein sequence ID" value="EIJ87347.1"/>
    <property type="molecule type" value="Genomic_DNA"/>
</dbReference>
<accession>I3EDQ0</accession>
<keyword evidence="1" id="KW-0493">Microtubule</keyword>
<dbReference type="PANTHER" id="PTHR11886:SF35">
    <property type="entry name" value="DYNEIN LIGHT CHAIN"/>
    <property type="match status" value="1"/>
</dbReference>
<reference evidence="2" key="1">
    <citation type="submission" date="2011-01" db="EMBL/GenBank/DDBJ databases">
        <title>The Genome Sequence of Nematocida parisii strain ERTm3.</title>
        <authorList>
            <consortium name="The Broad Institute Genome Sequencing Platform"/>
            <consortium name="The Broad Institute Genome Sequencing Center for Infectious Disease"/>
            <person name="Cuomo C."/>
            <person name="Troemel E."/>
            <person name="Young S.K."/>
            <person name="Zeng Q."/>
            <person name="Gargeya S."/>
            <person name="Fitzgerald M."/>
            <person name="Haas B."/>
            <person name="Abouelleil A."/>
            <person name="Alvarado L."/>
            <person name="Arachchi H.M."/>
            <person name="Berlin A."/>
            <person name="Chapman S.B."/>
            <person name="Gearin G."/>
            <person name="Goldberg J."/>
            <person name="Griggs A."/>
            <person name="Gujja S."/>
            <person name="Hansen M."/>
            <person name="Heiman D."/>
            <person name="Howarth C."/>
            <person name="Larimer J."/>
            <person name="Lui A."/>
            <person name="MacDonald P.J.P."/>
            <person name="McCowen C."/>
            <person name="Montmayeur A."/>
            <person name="Murphy C."/>
            <person name="Neiman D."/>
            <person name="Pearson M."/>
            <person name="Priest M."/>
            <person name="Roberts A."/>
            <person name="Saif S."/>
            <person name="Shea T."/>
            <person name="Sisk P."/>
            <person name="Stolte C."/>
            <person name="Sykes S."/>
            <person name="Wortman J."/>
            <person name="Nusbaum C."/>
            <person name="Birren B."/>
        </authorList>
    </citation>
    <scope>NUCLEOTIDE SEQUENCE</scope>
    <source>
        <strain evidence="2">ERTm3</strain>
    </source>
</reference>
<dbReference type="OMA" id="HFLEISI"/>
<dbReference type="Proteomes" id="UP000002872">
    <property type="component" value="Unassembled WGS sequence"/>
</dbReference>
<dbReference type="STRING" id="935791.I3EDQ0"/>
<comment type="subcellular location">
    <subcellularLocation>
        <location evidence="1">Cytoplasm</location>
        <location evidence="1">Cytoskeleton</location>
    </subcellularLocation>
</comment>
<dbReference type="SMART" id="SM01375">
    <property type="entry name" value="Dynein_light"/>
    <property type="match status" value="1"/>
</dbReference>
<keyword evidence="1" id="KW-0206">Cytoskeleton</keyword>
<dbReference type="AlphaFoldDB" id="I3EDQ0"/>
<dbReference type="SUPFAM" id="SSF54648">
    <property type="entry name" value="DLC"/>
    <property type="match status" value="1"/>
</dbReference>
<gene>
    <name evidence="2" type="ORF">NEQG_02470</name>
</gene>
<keyword evidence="1" id="KW-0243">Dynein</keyword>
<dbReference type="CDD" id="cd21450">
    <property type="entry name" value="DLC-like_DYNLL1-like"/>
    <property type="match status" value="1"/>
</dbReference>
<dbReference type="OrthoDB" id="6506078at2759"/>
<dbReference type="GO" id="GO:0007017">
    <property type="term" value="P:microtubule-based process"/>
    <property type="evidence" value="ECO:0007669"/>
    <property type="project" value="InterPro"/>
</dbReference>
<dbReference type="HOGENOM" id="CLU_175762_0_0_1"/>
<keyword evidence="3" id="KW-1185">Reference proteome</keyword>
<sequence length="122" mass="13631">MHRQLCYRMETGKSAETSQKGEKAKDSEDILMDMKIVVNNKDISENIQADVADMCLSFKDFKNPADHAKLAAKIKKSLDSKYTKGWNVIVGESFTGSCSIAKNHFLEISIANIRVLVFKSNA</sequence>
<evidence type="ECO:0000256" key="1">
    <source>
        <dbReference type="RuleBase" id="RU365010"/>
    </source>
</evidence>
<dbReference type="Gene3D" id="3.30.740.10">
    <property type="entry name" value="Protein Inhibitor Of Neuronal Nitric Oxide Synthase"/>
    <property type="match status" value="1"/>
</dbReference>
<keyword evidence="1" id="KW-0505">Motor protein</keyword>
<comment type="similarity">
    <text evidence="1">Belongs to the dynein light chain family.</text>
</comment>
<organism evidence="2 3">
    <name type="scientific">Nematocida parisii (strain ERTm3)</name>
    <name type="common">Nematode killer fungus</name>
    <dbReference type="NCBI Taxonomy" id="935791"/>
    <lineage>
        <taxon>Eukaryota</taxon>
        <taxon>Fungi</taxon>
        <taxon>Fungi incertae sedis</taxon>
        <taxon>Microsporidia</taxon>
        <taxon>Nematocida</taxon>
    </lineage>
</organism>